<accession>A0A5C3LT67</accession>
<dbReference type="InterPro" id="IPR012312">
    <property type="entry name" value="Hemerythrin-like"/>
</dbReference>
<dbReference type="PANTHER" id="PTHR38048:SF2">
    <property type="entry name" value="HEMERYTHRIN-LIKE DOMAIN-CONTAINING PROTEIN"/>
    <property type="match status" value="1"/>
</dbReference>
<dbReference type="OrthoDB" id="58416at2759"/>
<sequence>MSSTTQILRSSLDTFNKVSTGSQPKDIYVAQQWEMAGAHGMLVNALLHVYEKSNSIPSDKVQPFVEYALQWYAALEHHHEWEETIYYPLFSPKFNTDAIVAEHETFHAGVEKLKEYLTSCLPAGTTWGYSQTVGPHEQQTFDSAHFRSLVDGFANELVTHLVQEISYLDPEKLRASGLTEEEVKHISEVSEKHMKSMPPFTFLVYTIIHAPKGSGFPPVPGFVKNILAPYVFYIPNRRLWQFAPKN</sequence>
<dbReference type="InterPro" id="IPR053206">
    <property type="entry name" value="Dimeric_xanthone_biosynth"/>
</dbReference>
<evidence type="ECO:0000259" key="1">
    <source>
        <dbReference type="Pfam" id="PF01814"/>
    </source>
</evidence>
<reference evidence="2 3" key="1">
    <citation type="journal article" date="2019" name="Nat. Ecol. Evol.">
        <title>Megaphylogeny resolves global patterns of mushroom evolution.</title>
        <authorList>
            <person name="Varga T."/>
            <person name="Krizsan K."/>
            <person name="Foldi C."/>
            <person name="Dima B."/>
            <person name="Sanchez-Garcia M."/>
            <person name="Sanchez-Ramirez S."/>
            <person name="Szollosi G.J."/>
            <person name="Szarkandi J.G."/>
            <person name="Papp V."/>
            <person name="Albert L."/>
            <person name="Andreopoulos W."/>
            <person name="Angelini C."/>
            <person name="Antonin V."/>
            <person name="Barry K.W."/>
            <person name="Bougher N.L."/>
            <person name="Buchanan P."/>
            <person name="Buyck B."/>
            <person name="Bense V."/>
            <person name="Catcheside P."/>
            <person name="Chovatia M."/>
            <person name="Cooper J."/>
            <person name="Damon W."/>
            <person name="Desjardin D."/>
            <person name="Finy P."/>
            <person name="Geml J."/>
            <person name="Haridas S."/>
            <person name="Hughes K."/>
            <person name="Justo A."/>
            <person name="Karasinski D."/>
            <person name="Kautmanova I."/>
            <person name="Kiss B."/>
            <person name="Kocsube S."/>
            <person name="Kotiranta H."/>
            <person name="LaButti K.M."/>
            <person name="Lechner B.E."/>
            <person name="Liimatainen K."/>
            <person name="Lipzen A."/>
            <person name="Lukacs Z."/>
            <person name="Mihaltcheva S."/>
            <person name="Morgado L.N."/>
            <person name="Niskanen T."/>
            <person name="Noordeloos M.E."/>
            <person name="Ohm R.A."/>
            <person name="Ortiz-Santana B."/>
            <person name="Ovrebo C."/>
            <person name="Racz N."/>
            <person name="Riley R."/>
            <person name="Savchenko A."/>
            <person name="Shiryaev A."/>
            <person name="Soop K."/>
            <person name="Spirin V."/>
            <person name="Szebenyi C."/>
            <person name="Tomsovsky M."/>
            <person name="Tulloss R.E."/>
            <person name="Uehling J."/>
            <person name="Grigoriev I.V."/>
            <person name="Vagvolgyi C."/>
            <person name="Papp T."/>
            <person name="Martin F.M."/>
            <person name="Miettinen O."/>
            <person name="Hibbett D.S."/>
            <person name="Nagy L.G."/>
        </authorList>
    </citation>
    <scope>NUCLEOTIDE SEQUENCE [LARGE SCALE GENOMIC DNA]</scope>
    <source>
        <strain evidence="2 3">CBS 166.37</strain>
    </source>
</reference>
<dbReference type="Gene3D" id="1.20.120.520">
    <property type="entry name" value="nmb1532 protein domain like"/>
    <property type="match status" value="1"/>
</dbReference>
<dbReference type="PANTHER" id="PTHR38048">
    <property type="entry name" value="EXPRESSED PROTEIN"/>
    <property type="match status" value="1"/>
</dbReference>
<protein>
    <recommendedName>
        <fullName evidence="1">Hemerythrin-like domain-containing protein</fullName>
    </recommendedName>
</protein>
<dbReference type="AlphaFoldDB" id="A0A5C3LT67"/>
<evidence type="ECO:0000313" key="2">
    <source>
        <dbReference type="EMBL" id="TFK35972.1"/>
    </source>
</evidence>
<name>A0A5C3LT67_9AGAR</name>
<dbReference type="Proteomes" id="UP000308652">
    <property type="component" value="Unassembled WGS sequence"/>
</dbReference>
<proteinExistence type="predicted"/>
<gene>
    <name evidence="2" type="ORF">BDQ12DRAFT_687456</name>
</gene>
<keyword evidence="3" id="KW-1185">Reference proteome</keyword>
<dbReference type="EMBL" id="ML213617">
    <property type="protein sequence ID" value="TFK35972.1"/>
    <property type="molecule type" value="Genomic_DNA"/>
</dbReference>
<dbReference type="Pfam" id="PF01814">
    <property type="entry name" value="Hemerythrin"/>
    <property type="match status" value="1"/>
</dbReference>
<feature type="domain" description="Hemerythrin-like" evidence="1">
    <location>
        <begin position="35"/>
        <end position="164"/>
    </location>
</feature>
<organism evidence="2 3">
    <name type="scientific">Crucibulum laeve</name>
    <dbReference type="NCBI Taxonomy" id="68775"/>
    <lineage>
        <taxon>Eukaryota</taxon>
        <taxon>Fungi</taxon>
        <taxon>Dikarya</taxon>
        <taxon>Basidiomycota</taxon>
        <taxon>Agaricomycotina</taxon>
        <taxon>Agaricomycetes</taxon>
        <taxon>Agaricomycetidae</taxon>
        <taxon>Agaricales</taxon>
        <taxon>Agaricineae</taxon>
        <taxon>Nidulariaceae</taxon>
        <taxon>Crucibulum</taxon>
    </lineage>
</organism>
<evidence type="ECO:0000313" key="3">
    <source>
        <dbReference type="Proteomes" id="UP000308652"/>
    </source>
</evidence>